<protein>
    <submittedName>
        <fullName evidence="3">Tape measure protein</fullName>
    </submittedName>
</protein>
<proteinExistence type="predicted"/>
<dbReference type="Pfam" id="PF05017">
    <property type="entry name" value="TMP"/>
    <property type="match status" value="3"/>
</dbReference>
<dbReference type="InterPro" id="IPR016024">
    <property type="entry name" value="ARM-type_fold"/>
</dbReference>
<gene>
    <name evidence="3" type="primary">14</name>
    <name evidence="3" type="ORF">SEA_SPARTOI_14</name>
</gene>
<feature type="transmembrane region" description="Helical" evidence="1">
    <location>
        <begin position="754"/>
        <end position="773"/>
    </location>
</feature>
<dbReference type="Proteomes" id="UP000325457">
    <property type="component" value="Segment"/>
</dbReference>
<evidence type="ECO:0000256" key="1">
    <source>
        <dbReference type="SAM" id="Phobius"/>
    </source>
</evidence>
<evidence type="ECO:0000259" key="2">
    <source>
        <dbReference type="Pfam" id="PF20155"/>
    </source>
</evidence>
<dbReference type="Gene3D" id="1.20.120.20">
    <property type="entry name" value="Apolipoprotein"/>
    <property type="match status" value="1"/>
</dbReference>
<dbReference type="NCBIfam" id="TIGR02675">
    <property type="entry name" value="tape_meas_nterm"/>
    <property type="match status" value="1"/>
</dbReference>
<name>A0A5K7NJ53_9CAUD</name>
<dbReference type="GO" id="GO:0098003">
    <property type="term" value="P:viral tail assembly"/>
    <property type="evidence" value="ECO:0007669"/>
    <property type="project" value="UniProtKB-KW"/>
</dbReference>
<dbReference type="PANTHER" id="PTHR37813">
    <property type="entry name" value="FELS-2 PROPHAGE PROTEIN"/>
    <property type="match status" value="1"/>
</dbReference>
<dbReference type="SUPFAM" id="SSF48371">
    <property type="entry name" value="ARM repeat"/>
    <property type="match status" value="1"/>
</dbReference>
<keyword evidence="1" id="KW-0812">Transmembrane</keyword>
<keyword evidence="1" id="KW-1133">Transmembrane helix</keyword>
<feature type="domain" description="Tape measure protein N-terminal" evidence="2">
    <location>
        <begin position="80"/>
        <end position="257"/>
    </location>
</feature>
<evidence type="ECO:0000313" key="3">
    <source>
        <dbReference type="EMBL" id="AZF88198.1"/>
    </source>
</evidence>
<dbReference type="KEGG" id="vg:80020145"/>
<dbReference type="PANTHER" id="PTHR37813:SF1">
    <property type="entry name" value="FELS-2 PROPHAGE PROTEIN"/>
    <property type="match status" value="1"/>
</dbReference>
<keyword evidence="4" id="KW-1185">Reference proteome</keyword>
<organism evidence="3 4">
    <name type="scientific">Rothia phage Spartoi</name>
    <dbReference type="NCBI Taxonomy" id="2483661"/>
    <lineage>
        <taxon>Viruses</taxon>
        <taxon>Duplodnaviria</taxon>
        <taxon>Heunggongvirae</taxon>
        <taxon>Uroviricota</taxon>
        <taxon>Caudoviricetes</taxon>
        <taxon>Spartoivirus</taxon>
        <taxon>Spartoivirus spartoi</taxon>
    </lineage>
</organism>
<dbReference type="Pfam" id="PF20155">
    <property type="entry name" value="TMP_3"/>
    <property type="match status" value="1"/>
</dbReference>
<dbReference type="InterPro" id="IPR007713">
    <property type="entry name" value="TMP_rpt"/>
</dbReference>
<dbReference type="RefSeq" id="YP_010755490.1">
    <property type="nucleotide sequence ID" value="NC_073471.1"/>
</dbReference>
<feature type="transmembrane region" description="Helical" evidence="1">
    <location>
        <begin position="822"/>
        <end position="846"/>
    </location>
</feature>
<dbReference type="EMBL" id="MK061416">
    <property type="protein sequence ID" value="AZF88198.1"/>
    <property type="molecule type" value="Genomic_DNA"/>
</dbReference>
<feature type="transmembrane region" description="Helical" evidence="1">
    <location>
        <begin position="722"/>
        <end position="748"/>
    </location>
</feature>
<feature type="transmembrane region" description="Helical" evidence="1">
    <location>
        <begin position="884"/>
        <end position="903"/>
    </location>
</feature>
<feature type="transmembrane region" description="Helical" evidence="1">
    <location>
        <begin position="578"/>
        <end position="596"/>
    </location>
</feature>
<sequence>MAGGIELAKAYVTVLASTKGAGAQIVSEFANAGDRAGSSAGSRATSAFGKIFGGTIPGLVAKAFAGISIGGTLGAAFTKGFNRLKAIDMAQAKLRGLGNDAQSVELIMQNASAAVKGTAFGLDAAATAAAGAVAAGIQPGERLEAVLKSVSNSAAASGSSMEEMGAIYNKVASLGKAQNDVLQQVADRGIPIYQALADQFGVTSDEVFKMASKGEISFEQFEAAMTKASGTVADEMGKTLPGAFANAQAAMGRFGANVLQGIYPQLTKFFLAFQDWMKPVEAFGKVIGTQLGTALASLVSLAGNAARAIGPAVKAGFDTAVQAATAFREAFVNAIPPWVGTAFAVTAGLIKEELTRLGGAFSGHGTSIIDAARKIGEVLGSNLPVVLHSFAGIGLNLIRVIGALATAFLPLVDSILNLSGSVGGSGLEAAFSALITILEGVSTALFQLSQLMNAHQGAVTALIATVGGIAIAYKSVATGISIGKSALDGWKTATDAVTGTVGAVKNLAEGWKLMAGGAGTAAEIAELGKSAQAGSIAFKAYDLAARAAAAGVTVFKVATSATGTAIGTLTAAIRANPFTFILAGIAAAAAALAVFFTQTEAGRQIWANLMAAIQPVLQAIGTALAAFGNDLITTLQPAIAQIGPAIESLGNAFSRLLQGIAPVVPAIMEPISRLGEAVGTLLVNSFNAVLPVIQRVFEVLQATFANLGPVFTQFFETMSTQFMALLPMVQQLIPMFIEFGANIVTAFAPVVEQIIGQLLPAFMELAGALLALIPQFVEAFVQIGTALAPILPMIGQLAGVLLDLASNVLTALMPLFTQLVGVIAGIAVAIVPLVALVISTFIPMFLSIIEAILPLVQTVLGILIPAIQAILNIVTVVFQAIVPIIQGALTIVQGIIQVITGVIKGDWQMVWEGIKNILKGVWDVIKGVVEGAINIVKAIIENGINLVKSIWEAVWNGIKSIFEGIWNGIKSGVENGVNSVKNFFQQLGTDIINILTSLPGRVTQIGQDIINGLVNGIKGAAGAVMDAVKNIASGLPDWVKGPLGIHSPSRVMRDQVGKWIPAGLAEGISKNANMVVDSVHDLTGAIVDAAQDGISELADVFVLDEIDGRVNLSGAHGNIKPLSPSSSFSARPGVGYGQKSGITVNVKGHEDMDPDRFGKRFGEAFAHQMEGILV</sequence>
<reference evidence="3 4" key="1">
    <citation type="submission" date="2018-10" db="EMBL/GenBank/DDBJ databases">
        <authorList>
            <person name="Smith K."/>
            <person name="Ring A."/>
            <person name="Cross T."/>
            <person name="Beshay M."/>
            <person name="Miah F."/>
            <person name="Nowoslaski J."/>
            <person name="Mia S."/>
            <person name="Micha L."/>
            <person name="Baxter C."/>
            <person name="Ahmad Z."/>
            <person name="Sunnen C.N."/>
            <person name="Janetopoulos C."/>
            <person name="Garlena R.A."/>
            <person name="Russell D.A."/>
            <person name="Pope W.H."/>
            <person name="Jacobs-Sera D."/>
            <person name="Hatfull G.F."/>
        </authorList>
    </citation>
    <scope>NUCLEOTIDE SEQUENCE [LARGE SCALE GENOMIC DNA]</scope>
</reference>
<dbReference type="InterPro" id="IPR013491">
    <property type="entry name" value="Tape_meas_N"/>
</dbReference>
<feature type="transmembrane region" description="Helical" evidence="1">
    <location>
        <begin position="780"/>
        <end position="802"/>
    </location>
</feature>
<dbReference type="GeneID" id="80020145"/>
<keyword evidence="1" id="KW-0472">Membrane</keyword>
<accession>A0A5K7NJ53</accession>
<evidence type="ECO:0000313" key="4">
    <source>
        <dbReference type="Proteomes" id="UP000325457"/>
    </source>
</evidence>